<evidence type="ECO:0000313" key="3">
    <source>
        <dbReference type="Proteomes" id="UP000000539"/>
    </source>
</evidence>
<name>A0A8V0XRV9_CHICK</name>
<evidence type="ECO:0000313" key="2">
    <source>
        <dbReference type="Ensembl" id="ENSGALP00010009425.1"/>
    </source>
</evidence>
<keyword evidence="1" id="KW-0732">Signal</keyword>
<organism evidence="2 3">
    <name type="scientific">Gallus gallus</name>
    <name type="common">Chicken</name>
    <dbReference type="NCBI Taxonomy" id="9031"/>
    <lineage>
        <taxon>Eukaryota</taxon>
        <taxon>Metazoa</taxon>
        <taxon>Chordata</taxon>
        <taxon>Craniata</taxon>
        <taxon>Vertebrata</taxon>
        <taxon>Euteleostomi</taxon>
        <taxon>Archelosauria</taxon>
        <taxon>Archosauria</taxon>
        <taxon>Dinosauria</taxon>
        <taxon>Saurischia</taxon>
        <taxon>Theropoda</taxon>
        <taxon>Coelurosauria</taxon>
        <taxon>Aves</taxon>
        <taxon>Neognathae</taxon>
        <taxon>Galloanserae</taxon>
        <taxon>Galliformes</taxon>
        <taxon>Phasianidae</taxon>
        <taxon>Phasianinae</taxon>
        <taxon>Gallus</taxon>
    </lineage>
</organism>
<reference evidence="2" key="3">
    <citation type="submission" date="2025-09" db="UniProtKB">
        <authorList>
            <consortium name="Ensembl"/>
        </authorList>
    </citation>
    <scope>IDENTIFICATION</scope>
    <source>
        <strain evidence="2">broiler</strain>
    </source>
</reference>
<dbReference type="Ensembl" id="ENSGALT00010016705.1">
    <property type="protein sequence ID" value="ENSGALP00010009425.1"/>
    <property type="gene ID" value="ENSGALG00010007039.1"/>
</dbReference>
<proteinExistence type="predicted"/>
<dbReference type="Proteomes" id="UP000000539">
    <property type="component" value="Chromosome 1"/>
</dbReference>
<reference evidence="2" key="2">
    <citation type="submission" date="2025-08" db="UniProtKB">
        <authorList>
            <consortium name="Ensembl"/>
        </authorList>
    </citation>
    <scope>IDENTIFICATION</scope>
    <source>
        <strain evidence="2">broiler</strain>
    </source>
</reference>
<evidence type="ECO:0000256" key="1">
    <source>
        <dbReference type="SAM" id="SignalP"/>
    </source>
</evidence>
<feature type="signal peptide" evidence="1">
    <location>
        <begin position="1"/>
        <end position="27"/>
    </location>
</feature>
<sequence length="84" mass="9167">MNSQIRYLCSLVCLSSLGLTILMPALAQTPARHSALQLRTPGLKRSSGLSLPSSWDYRHAPPLACRVRENSMGGQRMIGNGDTR</sequence>
<feature type="chain" id="PRO_5036496306" evidence="1">
    <location>
        <begin position="28"/>
        <end position="84"/>
    </location>
</feature>
<dbReference type="AlphaFoldDB" id="A0A8V0XRV9"/>
<keyword evidence="3" id="KW-1185">Reference proteome</keyword>
<protein>
    <submittedName>
        <fullName evidence="2">Uncharacterized protein</fullName>
    </submittedName>
</protein>
<dbReference type="GeneTree" id="ENSGT01150000287518"/>
<accession>A0A8V0XRV9</accession>
<reference evidence="2" key="1">
    <citation type="submission" date="2020-11" db="EMBL/GenBank/DDBJ databases">
        <title>Gallus gallus (Chicken) genome, bGalGal1, GRCg7b, maternal haplotype autosomes + Z &amp; W.</title>
        <authorList>
            <person name="Warren W."/>
            <person name="Formenti G."/>
            <person name="Fedrigo O."/>
            <person name="Haase B."/>
            <person name="Mountcastle J."/>
            <person name="Balacco J."/>
            <person name="Tracey A."/>
            <person name="Schneider V."/>
            <person name="Okimoto R."/>
            <person name="Cheng H."/>
            <person name="Hawken R."/>
            <person name="Howe K."/>
            <person name="Jarvis E.D."/>
        </authorList>
    </citation>
    <scope>NUCLEOTIDE SEQUENCE [LARGE SCALE GENOMIC DNA]</scope>
    <source>
        <strain evidence="2">Broiler</strain>
    </source>
</reference>